<name>A0A2G1VEU1_9GAMM</name>
<comment type="caution">
    <text evidence="2">The sequence shown here is derived from an EMBL/GenBank/DDBJ whole genome shotgun (WGS) entry which is preliminary data.</text>
</comment>
<gene>
    <name evidence="2" type="ORF">CLH62_11850</name>
</gene>
<feature type="chain" id="PRO_5013760346" evidence="1">
    <location>
        <begin position="25"/>
        <end position="256"/>
    </location>
</feature>
<evidence type="ECO:0000313" key="2">
    <source>
        <dbReference type="EMBL" id="PHQ25039.1"/>
    </source>
</evidence>
<reference evidence="2 3" key="1">
    <citation type="submission" date="2017-09" db="EMBL/GenBank/DDBJ databases">
        <title>The draft genome sequences of Marinobacter guineae M3B.</title>
        <authorList>
            <person name="Cao J."/>
        </authorList>
    </citation>
    <scope>NUCLEOTIDE SEQUENCE [LARGE SCALE GENOMIC DNA]</scope>
    <source>
        <strain evidence="2 3">M3B</strain>
    </source>
</reference>
<dbReference type="EMBL" id="NTFI01000003">
    <property type="protein sequence ID" value="PHQ25039.1"/>
    <property type="molecule type" value="Genomic_DNA"/>
</dbReference>
<evidence type="ECO:0000256" key="1">
    <source>
        <dbReference type="SAM" id="SignalP"/>
    </source>
</evidence>
<accession>A0A2G1VEU1</accession>
<dbReference type="OrthoDB" id="6362810at2"/>
<sequence length="256" mass="28494">MKRFLYTFCALLLGAGSLTAPVMADSDIRLAVPDITSLLTENQDGVYQKILHRALQATEVGVRESFYPYKRAMLIFEQGDADCIYSFTEVLVERLGEDAIIASFPLGKFSYYLFTSKGSKPVGSLERLEGKAVGAVIGHETYLDKVLDNHNIDVIWSKSDAQNVAMLEHQRFSAMIAAVPDILPFLDKLSYEPEQPLLESYDRLTCHNTEENRAFLGKLSSEMKRLKEEGVYEQLAGGLYVEFESGPLATEASSAN</sequence>
<dbReference type="AlphaFoldDB" id="A0A2G1VEU1"/>
<protein>
    <submittedName>
        <fullName evidence="2">Uncharacterized protein</fullName>
    </submittedName>
</protein>
<organism evidence="2 3">
    <name type="scientific">Marinobacter guineae</name>
    <dbReference type="NCBI Taxonomy" id="432303"/>
    <lineage>
        <taxon>Bacteria</taxon>
        <taxon>Pseudomonadati</taxon>
        <taxon>Pseudomonadota</taxon>
        <taxon>Gammaproteobacteria</taxon>
        <taxon>Pseudomonadales</taxon>
        <taxon>Marinobacteraceae</taxon>
        <taxon>Marinobacter</taxon>
    </lineage>
</organism>
<dbReference type="Gene3D" id="3.40.190.10">
    <property type="entry name" value="Periplasmic binding protein-like II"/>
    <property type="match status" value="2"/>
</dbReference>
<feature type="signal peptide" evidence="1">
    <location>
        <begin position="1"/>
        <end position="24"/>
    </location>
</feature>
<keyword evidence="3" id="KW-1185">Reference proteome</keyword>
<evidence type="ECO:0000313" key="3">
    <source>
        <dbReference type="Proteomes" id="UP000229044"/>
    </source>
</evidence>
<dbReference type="Proteomes" id="UP000229044">
    <property type="component" value="Unassembled WGS sequence"/>
</dbReference>
<proteinExistence type="predicted"/>
<keyword evidence="1" id="KW-0732">Signal</keyword>
<dbReference type="RefSeq" id="WP_099618353.1">
    <property type="nucleotide sequence ID" value="NZ_KZ319340.1"/>
</dbReference>
<dbReference type="SUPFAM" id="SSF53850">
    <property type="entry name" value="Periplasmic binding protein-like II"/>
    <property type="match status" value="1"/>
</dbReference>